<evidence type="ECO:0000259" key="5">
    <source>
        <dbReference type="Pfam" id="PF14905"/>
    </source>
</evidence>
<keyword evidence="4" id="KW-0732">Signal</keyword>
<sequence length="812" mass="90938">MRKLMLVMISLLSVGITMAQNSQRGKITVNILGEGQQGLENATVELLKSKDSTLVKAAISGKAGLAELENIPLGSYVLRITMINYARQFSTPVSLTGERSVISLPAITLLPATAAQMKEVTITARKPFIQKLSDRIVVNVDNSIVSVGSSALDVLERSPGVLIDPNDAISLRGRAGVIIMIDGKITPMSGTDLVNMLRSLPSNSIERIDIITNPSARYDAAGNSGIIDIRMKKDQRVGANGTFTAGYGQGIYPKANTGATFNYRNKKLNFFGSYNFGYREMFGNLVLKREFFKNGAYEGAYDQDNFSKVQFNSNTARLGADFFPNKKSIIGFVLSGTLTNINRNSNNQSLVLNNVKEPESRFITNNREKNKPRNILGNINYKYSFDSTGRELTADLDYGVFNSNVLSRFITGFYTLDGIPNKPEYKLNGDQTGKINIATVKADYIHPLNKNTSLETGFKSAFVETDNDVEFYDVSNATPQYDSSKSNRFNYKENNNALYVNMNTEFKKFSLMAGLRAEQTNMEGYQEVNDIRFDSSYLQLFPSIFLNYKLGAEKTIGLSVSRRIDRPNYSELNPFRFFLDPSTYSSGNPYLKPQLTWAYELSYTIKQLSFTLAYSHTKQNSTVVIRPSETEERVTVQMPVNLNTYDYYGITVAAPIRFTKWWNAINNANIYYGHYNGNLASTTLDNGAPAANISTNNTFIVPKGWTFELNANVNTGGQYGFMKLDPQWQLSAGVQKTIMNKKGTIRLNITDIFWTNVPAAVIEFSNYIEHWHSRRETRVANLSFTYRFGKNTVAAARRRNTASEEERRRAGN</sequence>
<feature type="domain" description="Outer membrane protein beta-barrel" evidence="5">
    <location>
        <begin position="384"/>
        <end position="786"/>
    </location>
</feature>
<keyword evidence="3" id="KW-0998">Cell outer membrane</keyword>
<proteinExistence type="predicted"/>
<dbReference type="InterPro" id="IPR036942">
    <property type="entry name" value="Beta-barrel_TonB_sf"/>
</dbReference>
<organism evidence="6 7">
    <name type="scientific">Paraflavitalea soli</name>
    <dbReference type="NCBI Taxonomy" id="2315862"/>
    <lineage>
        <taxon>Bacteria</taxon>
        <taxon>Pseudomonadati</taxon>
        <taxon>Bacteroidota</taxon>
        <taxon>Chitinophagia</taxon>
        <taxon>Chitinophagales</taxon>
        <taxon>Chitinophagaceae</taxon>
        <taxon>Paraflavitalea</taxon>
    </lineage>
</organism>
<evidence type="ECO:0000313" key="7">
    <source>
        <dbReference type="Proteomes" id="UP000263900"/>
    </source>
</evidence>
<feature type="signal peptide" evidence="4">
    <location>
        <begin position="1"/>
        <end position="19"/>
    </location>
</feature>
<dbReference type="Gene3D" id="2.170.130.10">
    <property type="entry name" value="TonB-dependent receptor, plug domain"/>
    <property type="match status" value="1"/>
</dbReference>
<dbReference type="Pfam" id="PF14905">
    <property type="entry name" value="OMP_b-brl_3"/>
    <property type="match status" value="1"/>
</dbReference>
<protein>
    <submittedName>
        <fullName evidence="6">TonB-dependent receptor</fullName>
    </submittedName>
</protein>
<dbReference type="Proteomes" id="UP000263900">
    <property type="component" value="Chromosome"/>
</dbReference>
<keyword evidence="6" id="KW-0675">Receptor</keyword>
<dbReference type="Gene3D" id="2.40.170.20">
    <property type="entry name" value="TonB-dependent receptor, beta-barrel domain"/>
    <property type="match status" value="1"/>
</dbReference>
<evidence type="ECO:0000256" key="4">
    <source>
        <dbReference type="SAM" id="SignalP"/>
    </source>
</evidence>
<evidence type="ECO:0000256" key="1">
    <source>
        <dbReference type="ARBA" id="ARBA00004442"/>
    </source>
</evidence>
<name>A0A3B7N3D2_9BACT</name>
<dbReference type="PANTHER" id="PTHR40980:SF4">
    <property type="entry name" value="TONB-DEPENDENT RECEPTOR-LIKE BETA-BARREL DOMAIN-CONTAINING PROTEIN"/>
    <property type="match status" value="1"/>
</dbReference>
<feature type="chain" id="PRO_5017737089" evidence="4">
    <location>
        <begin position="20"/>
        <end position="812"/>
    </location>
</feature>
<dbReference type="SUPFAM" id="SSF49478">
    <property type="entry name" value="Cna protein B-type domain"/>
    <property type="match status" value="1"/>
</dbReference>
<dbReference type="SUPFAM" id="SSF56935">
    <property type="entry name" value="Porins"/>
    <property type="match status" value="1"/>
</dbReference>
<dbReference type="KEGG" id="pseg:D3H65_23300"/>
<keyword evidence="7" id="KW-1185">Reference proteome</keyword>
<evidence type="ECO:0000256" key="3">
    <source>
        <dbReference type="ARBA" id="ARBA00023237"/>
    </source>
</evidence>
<gene>
    <name evidence="6" type="ORF">D3H65_23300</name>
</gene>
<dbReference type="InterPro" id="IPR041700">
    <property type="entry name" value="OMP_b-brl_3"/>
</dbReference>
<dbReference type="AlphaFoldDB" id="A0A3B7N3D2"/>
<dbReference type="Gene3D" id="2.60.40.10">
    <property type="entry name" value="Immunoglobulins"/>
    <property type="match status" value="1"/>
</dbReference>
<dbReference type="RefSeq" id="WP_119052618.1">
    <property type="nucleotide sequence ID" value="NZ_CP032157.1"/>
</dbReference>
<dbReference type="OrthoDB" id="905812at2"/>
<dbReference type="InterPro" id="IPR013783">
    <property type="entry name" value="Ig-like_fold"/>
</dbReference>
<comment type="subcellular location">
    <subcellularLocation>
        <location evidence="1">Cell outer membrane</location>
    </subcellularLocation>
</comment>
<dbReference type="EMBL" id="CP032157">
    <property type="protein sequence ID" value="AXY76741.1"/>
    <property type="molecule type" value="Genomic_DNA"/>
</dbReference>
<dbReference type="GO" id="GO:0009279">
    <property type="term" value="C:cell outer membrane"/>
    <property type="evidence" value="ECO:0007669"/>
    <property type="project" value="UniProtKB-SubCell"/>
</dbReference>
<evidence type="ECO:0000256" key="2">
    <source>
        <dbReference type="ARBA" id="ARBA00023136"/>
    </source>
</evidence>
<evidence type="ECO:0000313" key="6">
    <source>
        <dbReference type="EMBL" id="AXY76741.1"/>
    </source>
</evidence>
<dbReference type="PANTHER" id="PTHR40980">
    <property type="entry name" value="PLUG DOMAIN-CONTAINING PROTEIN"/>
    <property type="match status" value="1"/>
</dbReference>
<keyword evidence="2" id="KW-0472">Membrane</keyword>
<dbReference type="InterPro" id="IPR037066">
    <property type="entry name" value="Plug_dom_sf"/>
</dbReference>
<accession>A0A3B7N3D2</accession>
<reference evidence="6 7" key="1">
    <citation type="submission" date="2018-09" db="EMBL/GenBank/DDBJ databases">
        <title>Genome sequencing of strain 6GH32-13.</title>
        <authorList>
            <person name="Weon H.-Y."/>
            <person name="Heo J."/>
            <person name="Kwon S.-W."/>
        </authorList>
    </citation>
    <scope>NUCLEOTIDE SEQUENCE [LARGE SCALE GENOMIC DNA]</scope>
    <source>
        <strain evidence="6 7">5GH32-13</strain>
    </source>
</reference>